<reference evidence="2" key="2">
    <citation type="submission" date="2020-09" db="EMBL/GenBank/DDBJ databases">
        <authorList>
            <person name="Sun Q."/>
            <person name="Ohkuma M."/>
        </authorList>
    </citation>
    <scope>NUCLEOTIDE SEQUENCE</scope>
    <source>
        <strain evidence="2">JCM 3302</strain>
    </source>
</reference>
<keyword evidence="3" id="KW-1185">Reference proteome</keyword>
<dbReference type="InterPro" id="IPR025736">
    <property type="entry name" value="PucR_C-HTH_dom"/>
</dbReference>
<evidence type="ECO:0000313" key="2">
    <source>
        <dbReference type="EMBL" id="GHF18011.1"/>
    </source>
</evidence>
<dbReference type="InterPro" id="IPR042070">
    <property type="entry name" value="PucR_C-HTH_sf"/>
</dbReference>
<protein>
    <recommendedName>
        <fullName evidence="1">PucR C-terminal helix-turn-helix domain-containing protein</fullName>
    </recommendedName>
</protein>
<dbReference type="EMBL" id="BNBC01000081">
    <property type="protein sequence ID" value="GHF18011.1"/>
    <property type="molecule type" value="Genomic_DNA"/>
</dbReference>
<dbReference type="Gene3D" id="1.10.10.2840">
    <property type="entry name" value="PucR C-terminal helix-turn-helix domain"/>
    <property type="match status" value="1"/>
</dbReference>
<name>A0A919AN70_9ACTN</name>
<accession>A0A919AN70</accession>
<dbReference type="AlphaFoldDB" id="A0A919AN70"/>
<gene>
    <name evidence="2" type="ORF">GCM10014715_86350</name>
</gene>
<organism evidence="2 3">
    <name type="scientific">Streptomyces spiralis</name>
    <dbReference type="NCBI Taxonomy" id="66376"/>
    <lineage>
        <taxon>Bacteria</taxon>
        <taxon>Bacillati</taxon>
        <taxon>Actinomycetota</taxon>
        <taxon>Actinomycetes</taxon>
        <taxon>Kitasatosporales</taxon>
        <taxon>Streptomycetaceae</taxon>
        <taxon>Streptomyces</taxon>
    </lineage>
</organism>
<dbReference type="PANTHER" id="PTHR33744">
    <property type="entry name" value="CARBOHYDRATE DIACID REGULATOR"/>
    <property type="match status" value="1"/>
</dbReference>
<dbReference type="PANTHER" id="PTHR33744:SF7">
    <property type="entry name" value="PUCR FAMILY TRANSCRIPTIONAL REGULATOR"/>
    <property type="match status" value="1"/>
</dbReference>
<evidence type="ECO:0000313" key="3">
    <source>
        <dbReference type="Proteomes" id="UP000641386"/>
    </source>
</evidence>
<dbReference type="InterPro" id="IPR051448">
    <property type="entry name" value="CdaR-like_regulators"/>
</dbReference>
<dbReference type="RefSeq" id="WP_189908186.1">
    <property type="nucleotide sequence ID" value="NZ_BNBC01000081.1"/>
</dbReference>
<comment type="caution">
    <text evidence="2">The sequence shown here is derived from an EMBL/GenBank/DDBJ whole genome shotgun (WGS) entry which is preliminary data.</text>
</comment>
<sequence>MKGLLLRLSALDPDAATAVRVIAHFEALLGTTVDATALVRSTAGLAECPAGLELADGRTMRFGPDGVALPGEPGEVSGAAALAPAGRVWLERPGGPGPLDELVLEWMAVAARMPNSGPARSAAPHVADPALVELVLSEREAVQDRARALRLLGLAPEVPLRVVAVAGGDADPGVRAVAVLGRSALRGTVRMAGVGPLGVALIQRRDGAASPAAELLEVVRGDGGGPSGPGGPWATARGVRMGVGGAAAPLEAGISWAQARAALRFAVADDPMEAVTDHDALGAVALLADIPPERLRAQPDVRTLEQVAGREGGELNLAALAAFCRTGSLRQAAAALHLHHSSVAARLAHVEDATGWRLRDPQDRFRAQLALYARRLAAAG</sequence>
<evidence type="ECO:0000259" key="1">
    <source>
        <dbReference type="Pfam" id="PF13556"/>
    </source>
</evidence>
<proteinExistence type="predicted"/>
<reference evidence="2" key="1">
    <citation type="journal article" date="2014" name="Int. J. Syst. Evol. Microbiol.">
        <title>Complete genome sequence of Corynebacterium casei LMG S-19264T (=DSM 44701T), isolated from a smear-ripened cheese.</title>
        <authorList>
            <consortium name="US DOE Joint Genome Institute (JGI-PGF)"/>
            <person name="Walter F."/>
            <person name="Albersmeier A."/>
            <person name="Kalinowski J."/>
            <person name="Ruckert C."/>
        </authorList>
    </citation>
    <scope>NUCLEOTIDE SEQUENCE</scope>
    <source>
        <strain evidence="2">JCM 3302</strain>
    </source>
</reference>
<feature type="domain" description="PucR C-terminal helix-turn-helix" evidence="1">
    <location>
        <begin position="317"/>
        <end position="372"/>
    </location>
</feature>
<dbReference type="Pfam" id="PF13556">
    <property type="entry name" value="HTH_30"/>
    <property type="match status" value="1"/>
</dbReference>
<dbReference type="Proteomes" id="UP000641386">
    <property type="component" value="Unassembled WGS sequence"/>
</dbReference>